<dbReference type="PANTHER" id="PTHR18964:SF149">
    <property type="entry name" value="BIFUNCTIONAL UDP-N-ACETYLGLUCOSAMINE 2-EPIMERASE_N-ACETYLMANNOSAMINE KINASE"/>
    <property type="match status" value="1"/>
</dbReference>
<proteinExistence type="inferred from homology"/>
<dbReference type="SUPFAM" id="SSF46785">
    <property type="entry name" value="Winged helix' DNA-binding domain"/>
    <property type="match status" value="1"/>
</dbReference>
<evidence type="ECO:0000256" key="1">
    <source>
        <dbReference type="ARBA" id="ARBA00002486"/>
    </source>
</evidence>
<dbReference type="Proteomes" id="UP001589776">
    <property type="component" value="Unassembled WGS sequence"/>
</dbReference>
<dbReference type="Gene3D" id="3.30.420.40">
    <property type="match status" value="2"/>
</dbReference>
<comment type="similarity">
    <text evidence="2">Belongs to the ROK (NagC/XylR) family.</text>
</comment>
<dbReference type="InterPro" id="IPR036388">
    <property type="entry name" value="WH-like_DNA-bd_sf"/>
</dbReference>
<accession>A0ABV6DMF5</accession>
<dbReference type="Pfam" id="PF00480">
    <property type="entry name" value="ROK"/>
    <property type="match status" value="1"/>
</dbReference>
<gene>
    <name evidence="4" type="ORF">ACFFK0_15225</name>
</gene>
<comment type="caution">
    <text evidence="4">The sequence shown here is derived from an EMBL/GenBank/DDBJ whole genome shotgun (WGS) entry which is preliminary data.</text>
</comment>
<dbReference type="InterPro" id="IPR000600">
    <property type="entry name" value="ROK"/>
</dbReference>
<name>A0ABV6DMF5_9BACL</name>
<keyword evidence="3" id="KW-0859">Xylose metabolism</keyword>
<dbReference type="Gene3D" id="1.10.10.10">
    <property type="entry name" value="Winged helix-like DNA-binding domain superfamily/Winged helix DNA-binding domain"/>
    <property type="match status" value="1"/>
</dbReference>
<dbReference type="CDD" id="cd24076">
    <property type="entry name" value="ASKHA_ATPase_ROK_BsXylR-like"/>
    <property type="match status" value="1"/>
</dbReference>
<sequence>MMKKIPMTGDSSMLKTMNKTTLLRLIRRLAPISRAELAKLTKLTRATVSALVEELIAERFVTETGIGASSGGRKPVLLQIDAEAGYVIGLDLRRTDVLALVTDLRGDVVRELRYPLQVPGDADRVLTDLVHVTRELRAELPPSPHGVVGVGLGIAGLIEQPSGRILFVPAHGWRQLDWRSRLQTELGIPVIIENEANLAALAEHDIGAAQQITEILYVSVGAGIGAGFIVNGEIYRGAGGYAGEVGHTTIEIDGRRCSCGNQGCWEMYASEQALADELGLAYEPAVGETIVKRAESGDPDVLEALIRSGVHLGIGIGNMIHTMNPQMIVIGNSIARYRKWMQPHVEGAIQARFPFVPSFEAPIRYSELGETATAHGAIAYVLRELLERPNRMAG</sequence>
<dbReference type="InterPro" id="IPR036390">
    <property type="entry name" value="WH_DNA-bd_sf"/>
</dbReference>
<protein>
    <submittedName>
        <fullName evidence="4">ROK family protein</fullName>
    </submittedName>
</protein>
<evidence type="ECO:0000256" key="2">
    <source>
        <dbReference type="ARBA" id="ARBA00006479"/>
    </source>
</evidence>
<dbReference type="InterPro" id="IPR049874">
    <property type="entry name" value="ROK_cs"/>
</dbReference>
<dbReference type="RefSeq" id="WP_377471117.1">
    <property type="nucleotide sequence ID" value="NZ_JBHLWN010000062.1"/>
</dbReference>
<comment type="function">
    <text evidence="1">Transcriptional repressor of xylose-utilizing enzymes.</text>
</comment>
<organism evidence="4 5">
    <name type="scientific">Paenibacillus chartarius</name>
    <dbReference type="NCBI Taxonomy" id="747481"/>
    <lineage>
        <taxon>Bacteria</taxon>
        <taxon>Bacillati</taxon>
        <taxon>Bacillota</taxon>
        <taxon>Bacilli</taxon>
        <taxon>Bacillales</taxon>
        <taxon>Paenibacillaceae</taxon>
        <taxon>Paenibacillus</taxon>
    </lineage>
</organism>
<reference evidence="4 5" key="1">
    <citation type="submission" date="2024-09" db="EMBL/GenBank/DDBJ databases">
        <authorList>
            <person name="Sun Q."/>
            <person name="Mori K."/>
        </authorList>
    </citation>
    <scope>NUCLEOTIDE SEQUENCE [LARGE SCALE GENOMIC DNA]</scope>
    <source>
        <strain evidence="4 5">CCM 7759</strain>
    </source>
</reference>
<evidence type="ECO:0000313" key="4">
    <source>
        <dbReference type="EMBL" id="MFC0213783.1"/>
    </source>
</evidence>
<keyword evidence="3" id="KW-0119">Carbohydrate metabolism</keyword>
<dbReference type="InterPro" id="IPR043129">
    <property type="entry name" value="ATPase_NBD"/>
</dbReference>
<keyword evidence="5" id="KW-1185">Reference proteome</keyword>
<dbReference type="PROSITE" id="PS01125">
    <property type="entry name" value="ROK"/>
    <property type="match status" value="1"/>
</dbReference>
<dbReference type="PANTHER" id="PTHR18964">
    <property type="entry name" value="ROK (REPRESSOR, ORF, KINASE) FAMILY"/>
    <property type="match status" value="1"/>
</dbReference>
<dbReference type="SUPFAM" id="SSF53067">
    <property type="entry name" value="Actin-like ATPase domain"/>
    <property type="match status" value="1"/>
</dbReference>
<dbReference type="EMBL" id="JBHLWN010000062">
    <property type="protein sequence ID" value="MFC0213783.1"/>
    <property type="molecule type" value="Genomic_DNA"/>
</dbReference>
<evidence type="ECO:0000256" key="3">
    <source>
        <dbReference type="ARBA" id="ARBA00022629"/>
    </source>
</evidence>
<evidence type="ECO:0000313" key="5">
    <source>
        <dbReference type="Proteomes" id="UP001589776"/>
    </source>
</evidence>